<accession>A0ABW5V0Z7</accession>
<protein>
    <submittedName>
        <fullName evidence="3">NADP-dependent oxidoreductase</fullName>
        <ecNumber evidence="3">1.-.-.-</ecNumber>
    </submittedName>
</protein>
<dbReference type="InterPro" id="IPR002364">
    <property type="entry name" value="Quin_OxRdtase/zeta-crystal_CS"/>
</dbReference>
<evidence type="ECO:0000313" key="4">
    <source>
        <dbReference type="Proteomes" id="UP001597492"/>
    </source>
</evidence>
<gene>
    <name evidence="3" type="ORF">ACFSW7_08130</name>
</gene>
<dbReference type="EC" id="1.-.-.-" evidence="3"/>
<comment type="caution">
    <text evidence="3">The sequence shown here is derived from an EMBL/GenBank/DDBJ whole genome shotgun (WGS) entry which is preliminary data.</text>
</comment>
<organism evidence="3 4">
    <name type="scientific">Gulosibacter faecalis</name>
    <dbReference type="NCBI Taxonomy" id="272240"/>
    <lineage>
        <taxon>Bacteria</taxon>
        <taxon>Bacillati</taxon>
        <taxon>Actinomycetota</taxon>
        <taxon>Actinomycetes</taxon>
        <taxon>Micrococcales</taxon>
        <taxon>Microbacteriaceae</taxon>
        <taxon>Gulosibacter</taxon>
    </lineage>
</organism>
<dbReference type="InterPro" id="IPR011032">
    <property type="entry name" value="GroES-like_sf"/>
</dbReference>
<dbReference type="Pfam" id="PF13602">
    <property type="entry name" value="ADH_zinc_N_2"/>
    <property type="match status" value="1"/>
</dbReference>
<proteinExistence type="predicted"/>
<evidence type="ECO:0000259" key="2">
    <source>
        <dbReference type="SMART" id="SM00829"/>
    </source>
</evidence>
<dbReference type="InterPro" id="IPR036291">
    <property type="entry name" value="NAD(P)-bd_dom_sf"/>
</dbReference>
<dbReference type="InterPro" id="IPR013154">
    <property type="entry name" value="ADH-like_N"/>
</dbReference>
<feature type="domain" description="Enoyl reductase (ER)" evidence="2">
    <location>
        <begin position="10"/>
        <end position="328"/>
    </location>
</feature>
<name>A0ABW5V0Z7_9MICO</name>
<dbReference type="PANTHER" id="PTHR11695">
    <property type="entry name" value="ALCOHOL DEHYDROGENASE RELATED"/>
    <property type="match status" value="1"/>
</dbReference>
<keyword evidence="4" id="KW-1185">Reference proteome</keyword>
<sequence>MKAFVLEKYRSPLRQIDMPEPVPRDHEVLVRMAAAGVNHADERVRSGEFAQIFPFTLPMVMGSELAGEVIATGKNVEGFPPGTPVFAYVDLARMGTFAEVVAIDQQYLAPAPRSTTLVQAASLPVVALTAWQAFVNMGRLREGQTVLIHGGSGGVGAAAIQLAKHLGATVATTVSAANADFVRSLGADISIDYRDEDFTDKVSDVDLVLDTQGGDVLKKSLGAVRHGGTVIGITGPPDPDFADRAGVKALVKVAVTALSSGIRRRARRLGVTYRFLFIEPNGEELRRVADLVDQGVIRPIVDHVEPFTHTPQALEAVLAGGHRGKVVVSNQSGDVDNG</sequence>
<keyword evidence="1 3" id="KW-0560">Oxidoreductase</keyword>
<dbReference type="GO" id="GO:0016491">
    <property type="term" value="F:oxidoreductase activity"/>
    <property type="evidence" value="ECO:0007669"/>
    <property type="project" value="UniProtKB-KW"/>
</dbReference>
<dbReference type="Gene3D" id="3.90.180.10">
    <property type="entry name" value="Medium-chain alcohol dehydrogenases, catalytic domain"/>
    <property type="match status" value="1"/>
</dbReference>
<dbReference type="InterPro" id="IPR020843">
    <property type="entry name" value="ER"/>
</dbReference>
<dbReference type="Pfam" id="PF08240">
    <property type="entry name" value="ADH_N"/>
    <property type="match status" value="1"/>
</dbReference>
<dbReference type="SUPFAM" id="SSF50129">
    <property type="entry name" value="GroES-like"/>
    <property type="match status" value="1"/>
</dbReference>
<dbReference type="RefSeq" id="WP_019619442.1">
    <property type="nucleotide sequence ID" value="NZ_JBHUNE010000006.1"/>
</dbReference>
<dbReference type="PROSITE" id="PS01162">
    <property type="entry name" value="QOR_ZETA_CRYSTAL"/>
    <property type="match status" value="1"/>
</dbReference>
<evidence type="ECO:0000313" key="3">
    <source>
        <dbReference type="EMBL" id="MFD2758344.1"/>
    </source>
</evidence>
<evidence type="ECO:0000256" key="1">
    <source>
        <dbReference type="ARBA" id="ARBA00023002"/>
    </source>
</evidence>
<dbReference type="Gene3D" id="3.40.50.720">
    <property type="entry name" value="NAD(P)-binding Rossmann-like Domain"/>
    <property type="match status" value="1"/>
</dbReference>
<dbReference type="InterPro" id="IPR050700">
    <property type="entry name" value="YIM1/Zinc_Alcohol_DH_Fams"/>
</dbReference>
<reference evidence="4" key="1">
    <citation type="journal article" date="2019" name="Int. J. Syst. Evol. Microbiol.">
        <title>The Global Catalogue of Microorganisms (GCM) 10K type strain sequencing project: providing services to taxonomists for standard genome sequencing and annotation.</title>
        <authorList>
            <consortium name="The Broad Institute Genomics Platform"/>
            <consortium name="The Broad Institute Genome Sequencing Center for Infectious Disease"/>
            <person name="Wu L."/>
            <person name="Ma J."/>
        </authorList>
    </citation>
    <scope>NUCLEOTIDE SEQUENCE [LARGE SCALE GENOMIC DNA]</scope>
    <source>
        <strain evidence="4">TISTR 1514</strain>
    </source>
</reference>
<dbReference type="SUPFAM" id="SSF51735">
    <property type="entry name" value="NAD(P)-binding Rossmann-fold domains"/>
    <property type="match status" value="1"/>
</dbReference>
<dbReference type="Proteomes" id="UP001597492">
    <property type="component" value="Unassembled WGS sequence"/>
</dbReference>
<dbReference type="EMBL" id="JBHUNE010000006">
    <property type="protein sequence ID" value="MFD2758344.1"/>
    <property type="molecule type" value="Genomic_DNA"/>
</dbReference>
<dbReference type="CDD" id="cd05289">
    <property type="entry name" value="MDR_like_2"/>
    <property type="match status" value="1"/>
</dbReference>
<dbReference type="PANTHER" id="PTHR11695:SF294">
    <property type="entry name" value="RETICULON-4-INTERACTING PROTEIN 1, MITOCHONDRIAL"/>
    <property type="match status" value="1"/>
</dbReference>
<dbReference type="SMART" id="SM00829">
    <property type="entry name" value="PKS_ER"/>
    <property type="match status" value="1"/>
</dbReference>